<evidence type="ECO:0000256" key="2">
    <source>
        <dbReference type="SAM" id="MobiDB-lite"/>
    </source>
</evidence>
<feature type="coiled-coil region" evidence="1">
    <location>
        <begin position="262"/>
        <end position="310"/>
    </location>
</feature>
<feature type="compositionally biased region" description="Polar residues" evidence="2">
    <location>
        <begin position="1"/>
        <end position="10"/>
    </location>
</feature>
<evidence type="ECO:0000313" key="4">
    <source>
        <dbReference type="Proteomes" id="UP001408356"/>
    </source>
</evidence>
<accession>A0ABR2V9A4</accession>
<feature type="region of interest" description="Disordered" evidence="2">
    <location>
        <begin position="327"/>
        <end position="396"/>
    </location>
</feature>
<proteinExistence type="predicted"/>
<keyword evidence="4" id="KW-1185">Reference proteome</keyword>
<feature type="compositionally biased region" description="Polar residues" evidence="2">
    <location>
        <begin position="158"/>
        <end position="171"/>
    </location>
</feature>
<reference evidence="3 4" key="1">
    <citation type="journal article" date="2024" name="J. Plant Pathol.">
        <title>Sequence and assembly of the genome of Seiridium unicorne, isolate CBS 538.82, causal agent of cypress canker disease.</title>
        <authorList>
            <person name="Scali E."/>
            <person name="Rocca G.D."/>
            <person name="Danti R."/>
            <person name="Garbelotto M."/>
            <person name="Barberini S."/>
            <person name="Baroncelli R."/>
            <person name="Emiliani G."/>
        </authorList>
    </citation>
    <scope>NUCLEOTIDE SEQUENCE [LARGE SCALE GENOMIC DNA]</scope>
    <source>
        <strain evidence="3 4">BM-138-508</strain>
    </source>
</reference>
<feature type="compositionally biased region" description="Basic and acidic residues" evidence="2">
    <location>
        <begin position="27"/>
        <end position="37"/>
    </location>
</feature>
<feature type="compositionally biased region" description="Polar residues" evidence="2">
    <location>
        <begin position="370"/>
        <end position="389"/>
    </location>
</feature>
<keyword evidence="1" id="KW-0175">Coiled coil</keyword>
<evidence type="ECO:0000256" key="1">
    <source>
        <dbReference type="SAM" id="Coils"/>
    </source>
</evidence>
<gene>
    <name evidence="3" type="ORF">SUNI508_03986</name>
</gene>
<dbReference type="EMBL" id="JARVKF010000068">
    <property type="protein sequence ID" value="KAK9423505.1"/>
    <property type="molecule type" value="Genomic_DNA"/>
</dbReference>
<protein>
    <submittedName>
        <fullName evidence="3">Uncharacterized protein</fullName>
    </submittedName>
</protein>
<dbReference type="Proteomes" id="UP001408356">
    <property type="component" value="Unassembled WGS sequence"/>
</dbReference>
<name>A0ABR2V9A4_9PEZI</name>
<sequence length="491" mass="54073">MLRSTPTNTHPAPYGAGADVDTSYHAVHGEFLRHDDPYESSTTLTFDPSEEETPAYPRASRPRNTKLTDHRLAPPQLQHRRQQTAPSLSPLLVTRRTGSPVRGHSRHQSDMPLTGDGRGPRRQETSPSRLAGWWSGNATPPVEGTSPETTPKSRRDMPSNTSTPRSAASAQQTGFGFLASSVTALKTRLTNNASPTSPQIDDELANLNIEAALQPPESLAGHETFSPAAYKNLQLNAIGLCTKMQSAYRQRTIALQELHIERAAEKEEAEETCLRVENLKMQLEHMARKADEQQQSMRRLMAELDHEKRARLEERLTREKILGEGSMVNEDLGVDEEERKKWRKSGGTERSETSGFDTESLDSAEIESVFSRSRSPTIMTSATESQMDLSSGSSSMYHGKTPMLGLPPRQKPTREMSTLQKLMKNISGDAAKEQSEGADGCRNCRGGDSSMAWDTVGLLRDENKGLKHRVAELEVAVEGALDLVNGVGLHA</sequence>
<organism evidence="3 4">
    <name type="scientific">Seiridium unicorne</name>
    <dbReference type="NCBI Taxonomy" id="138068"/>
    <lineage>
        <taxon>Eukaryota</taxon>
        <taxon>Fungi</taxon>
        <taxon>Dikarya</taxon>
        <taxon>Ascomycota</taxon>
        <taxon>Pezizomycotina</taxon>
        <taxon>Sordariomycetes</taxon>
        <taxon>Xylariomycetidae</taxon>
        <taxon>Amphisphaeriales</taxon>
        <taxon>Sporocadaceae</taxon>
        <taxon>Seiridium</taxon>
    </lineage>
</organism>
<evidence type="ECO:0000313" key="3">
    <source>
        <dbReference type="EMBL" id="KAK9423505.1"/>
    </source>
</evidence>
<comment type="caution">
    <text evidence="3">The sequence shown here is derived from an EMBL/GenBank/DDBJ whole genome shotgun (WGS) entry which is preliminary data.</text>
</comment>
<feature type="region of interest" description="Disordered" evidence="2">
    <location>
        <begin position="1"/>
        <end position="171"/>
    </location>
</feature>